<sequence>MAASFVVRSFSSNIPVSDPDEELCSVNTYGGSMNCTVEFNIGHGASDQTVEHPWQLEGPKGTYQAKKVEEGLFVRVDMAGIKGYYAKNNQFQNSGPKGFIEFKVLENQDLYVRVDLPGVASNGVSCFTDPQKKVVFFSGEAPKDSEHEQGSRTYFGITGLICNCCEISRINATMKDGVLRMVLSKVKKTQGDAACSAERPSVPSTILQEAASRSAAGPQGGTGPVIELNPFVVRGHRGAFEGKASKKGGLFARVDMPGVSPEDANAFFKDGEIRFIGTGYKVSEHDESGRTYLGSIVPVLPTKRIMPSKLDYTMKDGVLRIIIPPI</sequence>
<gene>
    <name evidence="2" type="primary">LOC18606274</name>
</gene>
<reference evidence="2" key="2">
    <citation type="submission" date="2025-08" db="UniProtKB">
        <authorList>
            <consortium name="RefSeq"/>
        </authorList>
    </citation>
    <scope>IDENTIFICATION</scope>
</reference>
<dbReference type="InterPro" id="IPR008978">
    <property type="entry name" value="HSP20-like_chaperone"/>
</dbReference>
<evidence type="ECO:0000313" key="2">
    <source>
        <dbReference type="RefSeq" id="XP_017973169.1"/>
    </source>
</evidence>
<dbReference type="AlphaFoldDB" id="A0AB32W679"/>
<dbReference type="InterPro" id="IPR044656">
    <property type="entry name" value="HSP14.7/HSP23.5/HSP23.6-like"/>
</dbReference>
<name>A0AB32W679_THECC</name>
<organism evidence="1 2">
    <name type="scientific">Theobroma cacao</name>
    <name type="common">Cacao</name>
    <name type="synonym">Cocoa</name>
    <dbReference type="NCBI Taxonomy" id="3641"/>
    <lineage>
        <taxon>Eukaryota</taxon>
        <taxon>Viridiplantae</taxon>
        <taxon>Streptophyta</taxon>
        <taxon>Embryophyta</taxon>
        <taxon>Tracheophyta</taxon>
        <taxon>Spermatophyta</taxon>
        <taxon>Magnoliopsida</taxon>
        <taxon>eudicotyledons</taxon>
        <taxon>Gunneridae</taxon>
        <taxon>Pentapetalae</taxon>
        <taxon>rosids</taxon>
        <taxon>malvids</taxon>
        <taxon>Malvales</taxon>
        <taxon>Malvaceae</taxon>
        <taxon>Byttnerioideae</taxon>
        <taxon>Theobroma</taxon>
    </lineage>
</organism>
<accession>A0AB32W679</accession>
<dbReference type="CDD" id="cd00298">
    <property type="entry name" value="ACD_sHsps_p23-like"/>
    <property type="match status" value="2"/>
</dbReference>
<dbReference type="GeneID" id="18606274"/>
<dbReference type="RefSeq" id="XP_017973169.1">
    <property type="nucleotide sequence ID" value="XM_018117680.1"/>
</dbReference>
<proteinExistence type="predicted"/>
<protein>
    <submittedName>
        <fullName evidence="2">57 kDa heat shock protein isoform X2</fullName>
    </submittedName>
</protein>
<reference evidence="1" key="1">
    <citation type="journal article" date="1997" name="Nucleic Acids Res.">
        <title>tRNAscan-SE: a program for improved detection of transfer RNA genes in genomic sequence.</title>
        <authorList>
            <person name="Lowe T.M."/>
            <person name="Eddy S.R."/>
        </authorList>
    </citation>
    <scope>NUCLEOTIDE SEQUENCE [LARGE SCALE GENOMIC DNA]</scope>
    <source>
        <strain evidence="1">r\B97-61/B2</strain>
    </source>
</reference>
<dbReference type="PANTHER" id="PTHR46991:SF10">
    <property type="entry name" value="HEAT SHOCK PROTEIN HSP20_ALPHA CRYSTALLIN FAMILY"/>
    <property type="match status" value="1"/>
</dbReference>
<dbReference type="Gramene" id="Tc03v2_t021030.1">
    <property type="protein sequence ID" value="Tc03v2_p021030.1"/>
    <property type="gene ID" value="Tc03v2_g021030"/>
</dbReference>
<dbReference type="SUPFAM" id="SSF49764">
    <property type="entry name" value="HSP20-like chaperones"/>
    <property type="match status" value="2"/>
</dbReference>
<dbReference type="Proteomes" id="UP000694886">
    <property type="component" value="Chromosome 3"/>
</dbReference>
<dbReference type="PANTHER" id="PTHR46991">
    <property type="entry name" value="23.5 KDA HEAT SHOCK PROTEIN, MITOCHONDRIAL"/>
    <property type="match status" value="1"/>
</dbReference>
<keyword evidence="2" id="KW-0346">Stress response</keyword>
<evidence type="ECO:0000313" key="1">
    <source>
        <dbReference type="Proteomes" id="UP000694886"/>
    </source>
</evidence>